<proteinExistence type="inferred from homology"/>
<dbReference type="PATRIC" id="fig|1244869.3.peg.728"/>
<evidence type="ECO:0000256" key="2">
    <source>
        <dbReference type="ARBA" id="ARBA00005262"/>
    </source>
</evidence>
<comment type="caution">
    <text evidence="8">The sequence shown here is derived from an EMBL/GenBank/DDBJ whole genome shotgun (WGS) entry which is preliminary data.</text>
</comment>
<name>M2ZAN7_9PROT</name>
<evidence type="ECO:0000313" key="8">
    <source>
        <dbReference type="EMBL" id="EME71470.1"/>
    </source>
</evidence>
<dbReference type="AlphaFoldDB" id="M2ZAN7"/>
<comment type="subcellular location">
    <subcellularLocation>
        <location evidence="1">Cell membrane</location>
        <topology evidence="1">Multi-pass membrane protein</topology>
    </subcellularLocation>
</comment>
<evidence type="ECO:0000256" key="7">
    <source>
        <dbReference type="SAM" id="Phobius"/>
    </source>
</evidence>
<keyword evidence="3" id="KW-1003">Cell membrane</keyword>
<dbReference type="STRING" id="1244869.H261_03638"/>
<keyword evidence="4 7" id="KW-0812">Transmembrane</keyword>
<dbReference type="eggNOG" id="COG2059">
    <property type="taxonomic scope" value="Bacteria"/>
</dbReference>
<dbReference type="EMBL" id="AONQ01000005">
    <property type="protein sequence ID" value="EME71470.1"/>
    <property type="molecule type" value="Genomic_DNA"/>
</dbReference>
<dbReference type="GO" id="GO:0005886">
    <property type="term" value="C:plasma membrane"/>
    <property type="evidence" value="ECO:0007669"/>
    <property type="project" value="UniProtKB-SubCell"/>
</dbReference>
<dbReference type="GO" id="GO:0015109">
    <property type="term" value="F:chromate transmembrane transporter activity"/>
    <property type="evidence" value="ECO:0007669"/>
    <property type="project" value="InterPro"/>
</dbReference>
<feature type="transmembrane region" description="Helical" evidence="7">
    <location>
        <begin position="409"/>
        <end position="426"/>
    </location>
</feature>
<feature type="transmembrane region" description="Helical" evidence="7">
    <location>
        <begin position="150"/>
        <end position="178"/>
    </location>
</feature>
<evidence type="ECO:0000256" key="5">
    <source>
        <dbReference type="ARBA" id="ARBA00022989"/>
    </source>
</evidence>
<evidence type="ECO:0000256" key="6">
    <source>
        <dbReference type="ARBA" id="ARBA00023136"/>
    </source>
</evidence>
<feature type="transmembrane region" description="Helical" evidence="7">
    <location>
        <begin position="221"/>
        <end position="241"/>
    </location>
</feature>
<feature type="transmembrane region" description="Helical" evidence="7">
    <location>
        <begin position="364"/>
        <end position="389"/>
    </location>
</feature>
<dbReference type="Pfam" id="PF02417">
    <property type="entry name" value="Chromate_transp"/>
    <property type="match status" value="2"/>
</dbReference>
<feature type="transmembrane region" description="Helical" evidence="7">
    <location>
        <begin position="332"/>
        <end position="352"/>
    </location>
</feature>
<gene>
    <name evidence="8" type="ORF">H261_03638</name>
</gene>
<protein>
    <submittedName>
        <fullName evidence="8">Chromate transporter</fullName>
    </submittedName>
</protein>
<evidence type="ECO:0000256" key="3">
    <source>
        <dbReference type="ARBA" id="ARBA00022475"/>
    </source>
</evidence>
<dbReference type="PIRSF" id="PIRSF004810">
    <property type="entry name" value="ChrA"/>
    <property type="match status" value="1"/>
</dbReference>
<keyword evidence="5 7" id="KW-1133">Transmembrane helix</keyword>
<dbReference type="RefSeq" id="WP_008614397.1">
    <property type="nucleotide sequence ID" value="NZ_AONQ01000005.1"/>
</dbReference>
<comment type="similarity">
    <text evidence="2">Belongs to the chromate ion transporter (CHR) (TC 2.A.51) family.</text>
</comment>
<keyword evidence="9" id="KW-1185">Reference proteome</keyword>
<dbReference type="Proteomes" id="UP000011744">
    <property type="component" value="Unassembled WGS sequence"/>
</dbReference>
<accession>M2ZAN7</accession>
<dbReference type="PANTHER" id="PTHR33567">
    <property type="entry name" value="CHROMATE ION TRANSPORTER (EUROFUNG)"/>
    <property type="match status" value="1"/>
</dbReference>
<feature type="transmembrane region" description="Helical" evidence="7">
    <location>
        <begin position="82"/>
        <end position="106"/>
    </location>
</feature>
<evidence type="ECO:0000313" key="9">
    <source>
        <dbReference type="Proteomes" id="UP000011744"/>
    </source>
</evidence>
<evidence type="ECO:0000256" key="4">
    <source>
        <dbReference type="ARBA" id="ARBA00022692"/>
    </source>
</evidence>
<evidence type="ECO:0000256" key="1">
    <source>
        <dbReference type="ARBA" id="ARBA00004651"/>
    </source>
</evidence>
<dbReference type="InterPro" id="IPR003370">
    <property type="entry name" value="Chromate_transpt"/>
</dbReference>
<sequence>MPSSPDAHPRFGEAVRVWLRIGLLSFGGPAGQIATMHRILVEEKKWVGEARFLHALNFCMLLPGPEAQQLATYIGWLLHRTWGGIVAGTLFVAPGFLVMMGLAALYAGFHQVPLVEGLFYGIKPAVLAVVIEAVLRIGRRALRSAEKVAIAVLAFLGIFLLDLPFPLIVLAAGAWGFMAARAGRAAFLPDGAAGRTEAKGAADHAIDRGAGHMRPDRRRTLLTVAVCLVLWLVPVAVSMAWGHGAFGAVGLFFSKMAVVTFGGAYAVLAYVAQQAVEVHGWLEPAEMLDGLGLAETTPGPLILVNQFVGFLAGFRDHGGLGPWAGGVLGATLTVWVTFVPCFLWILAGAPYVEVLRGYKALSGALAAITAAVVGVIFNLGLWFALHVLFGRVDEVRAGPLRLFVPDVASLDPAGLALAVAAALAMLRFGIGMLPTLAAAGLSGIVWKLFLFP</sequence>
<organism evidence="8 9">
    <name type="scientific">Paramagnetospirillum caucaseum</name>
    <dbReference type="NCBI Taxonomy" id="1244869"/>
    <lineage>
        <taxon>Bacteria</taxon>
        <taxon>Pseudomonadati</taxon>
        <taxon>Pseudomonadota</taxon>
        <taxon>Alphaproteobacteria</taxon>
        <taxon>Rhodospirillales</taxon>
        <taxon>Magnetospirillaceae</taxon>
        <taxon>Paramagnetospirillum</taxon>
    </lineage>
</organism>
<dbReference type="InterPro" id="IPR014047">
    <property type="entry name" value="Chr_Tranpt_l_chain"/>
</dbReference>
<keyword evidence="6 7" id="KW-0472">Membrane</keyword>
<dbReference type="PANTHER" id="PTHR33567:SF3">
    <property type="entry name" value="CHROMATE ION TRANSPORTER (EUROFUNG)"/>
    <property type="match status" value="1"/>
</dbReference>
<dbReference type="NCBIfam" id="TIGR00937">
    <property type="entry name" value="2A51"/>
    <property type="match status" value="1"/>
</dbReference>
<feature type="transmembrane region" description="Helical" evidence="7">
    <location>
        <begin position="248"/>
        <end position="272"/>
    </location>
</feature>
<reference evidence="8 9" key="1">
    <citation type="journal article" date="2014" name="Genome Announc.">
        <title>Draft Genome Sequence of Magnetospirillum sp. Strain SO-1, a Freshwater Magnetotactic Bacterium Isolated from the Ol'khovka River, Russia.</title>
        <authorList>
            <person name="Grouzdev D.S."/>
            <person name="Dziuba M.V."/>
            <person name="Sukhacheva M.S."/>
            <person name="Mardanov A.V."/>
            <person name="Beletskiy A.V."/>
            <person name="Kuznetsov B.B."/>
            <person name="Skryabin K.G."/>
        </authorList>
    </citation>
    <scope>NUCLEOTIDE SEQUENCE [LARGE SCALE GENOMIC DNA]</scope>
    <source>
        <strain evidence="8 9">SO-1</strain>
    </source>
</reference>
<feature type="transmembrane region" description="Helical" evidence="7">
    <location>
        <begin position="433"/>
        <end position="451"/>
    </location>
</feature>
<feature type="transmembrane region" description="Helical" evidence="7">
    <location>
        <begin position="118"/>
        <end position="138"/>
    </location>
</feature>